<name>C7RLW4_ACCRE</name>
<dbReference type="Pfam" id="PF06594">
    <property type="entry name" value="HCBP_related"/>
    <property type="match status" value="1"/>
</dbReference>
<dbReference type="STRING" id="522306.CAP2UW1_1916"/>
<proteinExistence type="predicted"/>
<dbReference type="GO" id="GO:0005509">
    <property type="term" value="F:calcium ion binding"/>
    <property type="evidence" value="ECO:0007669"/>
    <property type="project" value="InterPro"/>
</dbReference>
<dbReference type="KEGG" id="app:CAP2UW1_1916"/>
<dbReference type="HOGENOM" id="CLU_815410_0_0_4"/>
<dbReference type="PRINTS" id="PR00313">
    <property type="entry name" value="CABNDNGRPT"/>
</dbReference>
<dbReference type="SUPFAM" id="SSF51120">
    <property type="entry name" value="beta-Roll"/>
    <property type="match status" value="1"/>
</dbReference>
<evidence type="ECO:0000313" key="3">
    <source>
        <dbReference type="EMBL" id="ACV35213.1"/>
    </source>
</evidence>
<organism evidence="3">
    <name type="scientific">Accumulibacter regalis</name>
    <dbReference type="NCBI Taxonomy" id="522306"/>
    <lineage>
        <taxon>Bacteria</taxon>
        <taxon>Pseudomonadati</taxon>
        <taxon>Pseudomonadota</taxon>
        <taxon>Betaproteobacteria</taxon>
        <taxon>Candidatus Accumulibacter</taxon>
    </lineage>
</organism>
<accession>C7RLW4</accession>
<protein>
    <submittedName>
        <fullName evidence="3">Hemolysin-type calcium-binding region</fullName>
    </submittedName>
</protein>
<evidence type="ECO:0000259" key="2">
    <source>
        <dbReference type="Pfam" id="PF06594"/>
    </source>
</evidence>
<dbReference type="InterPro" id="IPR010566">
    <property type="entry name" value="Haemolys_ca-bd"/>
</dbReference>
<dbReference type="Pfam" id="PF00353">
    <property type="entry name" value="HemolysinCabind"/>
    <property type="match status" value="2"/>
</dbReference>
<keyword evidence="1" id="KW-0106">Calcium</keyword>
<dbReference type="InterPro" id="IPR001343">
    <property type="entry name" value="Hemolysn_Ca-bd"/>
</dbReference>
<dbReference type="Gene3D" id="2.150.10.10">
    <property type="entry name" value="Serralysin-like metalloprotease, C-terminal"/>
    <property type="match status" value="1"/>
</dbReference>
<gene>
    <name evidence="3" type="ordered locus">CAP2UW1_1916</name>
</gene>
<reference evidence="3" key="2">
    <citation type="submission" date="2009-09" db="EMBL/GenBank/DDBJ databases">
        <title>Complete sequence of chromosome of Candidatus Accumulibacter phosphatis clade IIA str. UW-1.</title>
        <authorList>
            <consortium name="US DOE Joint Genome Institute"/>
            <person name="Martin H.G."/>
            <person name="Ivanova N."/>
            <person name="Kunin V."/>
            <person name="Warnecke F."/>
            <person name="Barry K."/>
            <person name="He S."/>
            <person name="Salamov A."/>
            <person name="Szeto E."/>
            <person name="Dalin E."/>
            <person name="Pangilinan J.L."/>
            <person name="Lapidus A."/>
            <person name="Lowry S."/>
            <person name="Kyrpides N.C."/>
            <person name="McMahon K.D."/>
            <person name="Hugenholtz P."/>
        </authorList>
    </citation>
    <scope>NUCLEOTIDE SEQUENCE [LARGE SCALE GENOMIC DNA]</scope>
    <source>
        <strain evidence="3">UW-1</strain>
    </source>
</reference>
<reference evidence="3" key="1">
    <citation type="submission" date="2009-08" db="EMBL/GenBank/DDBJ databases">
        <authorList>
            <consortium name="US DOE Joint Genome Institute"/>
            <person name="Lucas S."/>
            <person name="Copeland A."/>
            <person name="Lapidus A."/>
            <person name="Glavina del Rio T."/>
            <person name="Dalin E."/>
            <person name="Tice H."/>
            <person name="Bruce D."/>
            <person name="Barry K."/>
            <person name="Pitluck S."/>
            <person name="Lowry S."/>
            <person name="Larimer F."/>
            <person name="Land M."/>
            <person name="Hauser L."/>
            <person name="Kyrpides N."/>
            <person name="Ivanova N."/>
            <person name="McMahon K.D."/>
            <person name="Hugenholtz P."/>
        </authorList>
    </citation>
    <scope>NUCLEOTIDE SEQUENCE</scope>
    <source>
        <strain evidence="3">UW-1</strain>
    </source>
</reference>
<dbReference type="EMBL" id="CP001715">
    <property type="protein sequence ID" value="ACV35213.1"/>
    <property type="molecule type" value="Genomic_DNA"/>
</dbReference>
<dbReference type="AlphaFoldDB" id="C7RLW4"/>
<dbReference type="OrthoDB" id="8607307at2"/>
<dbReference type="InterPro" id="IPR011049">
    <property type="entry name" value="Serralysin-like_metalloprot_C"/>
</dbReference>
<dbReference type="eggNOG" id="COG2931">
    <property type="taxonomic scope" value="Bacteria"/>
</dbReference>
<evidence type="ECO:0000256" key="1">
    <source>
        <dbReference type="ARBA" id="ARBA00022837"/>
    </source>
</evidence>
<sequence length="340" mass="36210">MGREQRLHPSRVAAQAKGYTLHYRLPGRADHFGSGELLSAGEAAALQTRLKPYLDAVSLNIDATGMHADFSALQSRLAAEYLANKPQAFIDRFEVIQYAGQGLRTMGWSGEQTLAQWIAQAEADGDWATIRAAMGSHFTATPATGSDISLGTSAGESLGGRGGDDHLLGAGGKDSLWGSDGDDVLDGGDDDVELRRYGDNLHVILKRADGSDPLIHSTGNTTERIVVEGYFTGSKINRIDFADGSVWTQAAIEARFIHYGLAGNDRLSVASALGGDDSLLGGAGNDTLKAMAVEPQMTRRCENQQAAYVSAGFRTATRGTLAHEPGHYDRAHRLPQGVAR</sequence>
<feature type="domain" description="Haemolysin-type calcium binding-related" evidence="2">
    <location>
        <begin position="219"/>
        <end position="250"/>
    </location>
</feature>